<comment type="caution">
    <text evidence="2">The sequence shown here is derived from an EMBL/GenBank/DDBJ whole genome shotgun (WGS) entry which is preliminary data.</text>
</comment>
<evidence type="ECO:0000313" key="1">
    <source>
        <dbReference type="EMBL" id="MRG75067.1"/>
    </source>
</evidence>
<evidence type="ECO:0000313" key="3">
    <source>
        <dbReference type="Proteomes" id="UP000095141"/>
    </source>
</evidence>
<dbReference type="Proteomes" id="UP000452188">
    <property type="component" value="Unassembled WGS sequence"/>
</dbReference>
<proteinExistence type="predicted"/>
<dbReference type="EMBL" id="WJMV01000012">
    <property type="protein sequence ID" value="MRG75067.1"/>
    <property type="molecule type" value="Genomic_DNA"/>
</dbReference>
<dbReference type="EMBL" id="MCNS01000008">
    <property type="protein sequence ID" value="OCX48175.1"/>
    <property type="molecule type" value="Genomic_DNA"/>
</dbReference>
<accession>A0A1C1ZNT9</accession>
<organism evidence="2 3">
    <name type="scientific">Limosilactobacillus reuteri</name>
    <name type="common">Lactobacillus reuteri</name>
    <dbReference type="NCBI Taxonomy" id="1598"/>
    <lineage>
        <taxon>Bacteria</taxon>
        <taxon>Bacillati</taxon>
        <taxon>Bacillota</taxon>
        <taxon>Bacilli</taxon>
        <taxon>Lactobacillales</taxon>
        <taxon>Lactobacillaceae</taxon>
        <taxon>Limosilactobacillus</taxon>
    </lineage>
</organism>
<reference evidence="2 3" key="1">
    <citation type="submission" date="2016-08" db="EMBL/GenBank/DDBJ databases">
        <title>Probiotic bacterium isolated from chicken gut.</title>
        <authorList>
            <person name="Levy J.L."/>
            <person name="Hassan H.M."/>
            <person name="Mendoza M.A."/>
        </authorList>
    </citation>
    <scope>NUCLEOTIDE SEQUENCE [LARGE SCALE GENOMIC DNA]</scope>
    <source>
        <strain evidence="2 3">P43</strain>
    </source>
</reference>
<evidence type="ECO:0000313" key="4">
    <source>
        <dbReference type="Proteomes" id="UP000452188"/>
    </source>
</evidence>
<dbReference type="RefSeq" id="WP_029507473.1">
    <property type="nucleotide sequence ID" value="NZ_CP136906.1"/>
</dbReference>
<gene>
    <name evidence="2" type="ORF">BFD03_05305</name>
    <name evidence="1" type="ORF">GIX79_04685</name>
</gene>
<reference evidence="1 4" key="2">
    <citation type="submission" date="2019-11" db="EMBL/GenBank/DDBJ databases">
        <title>Draft genome sequence of 12 host-associated Lactobacillus reuteri rodent strains.</title>
        <authorList>
            <person name="Zhang S."/>
            <person name="Ozcam M."/>
            <person name="Van Pijkeren J.P."/>
        </authorList>
    </citation>
    <scope>NUCLEOTIDE SEQUENCE [LARGE SCALE GENOMIC DNA]</scope>
    <source>
        <strain evidence="1 4">6799jm-1</strain>
    </source>
</reference>
<protein>
    <submittedName>
        <fullName evidence="2">Uncharacterized protein</fullName>
    </submittedName>
</protein>
<dbReference type="AlphaFoldDB" id="A0A1C1ZNT9"/>
<evidence type="ECO:0000313" key="2">
    <source>
        <dbReference type="EMBL" id="OCX48175.1"/>
    </source>
</evidence>
<dbReference type="Proteomes" id="UP000095141">
    <property type="component" value="Unassembled WGS sequence"/>
</dbReference>
<name>A0A1C1ZNT9_LIMRT</name>
<sequence>MKNQLLKTISELSPNAAYWMGKRDGYKAQILGLLQQITVADLAEKQAELKSLHWWLDLTNDNFSKEMGWN</sequence>